<proteinExistence type="predicted"/>
<organism evidence="1 2">
    <name type="scientific">Desulfitobacterium hafniense DP7</name>
    <dbReference type="NCBI Taxonomy" id="537010"/>
    <lineage>
        <taxon>Bacteria</taxon>
        <taxon>Bacillati</taxon>
        <taxon>Bacillota</taxon>
        <taxon>Clostridia</taxon>
        <taxon>Eubacteriales</taxon>
        <taxon>Desulfitobacteriaceae</taxon>
        <taxon>Desulfitobacterium</taxon>
    </lineage>
</organism>
<protein>
    <submittedName>
        <fullName evidence="1">Uncharacterized protein</fullName>
    </submittedName>
</protein>
<dbReference type="HOGENOM" id="CLU_2769063_0_0_9"/>
<dbReference type="EMBL" id="AFZX01000134">
    <property type="protein sequence ID" value="EHL04353.1"/>
    <property type="molecule type" value="Genomic_DNA"/>
</dbReference>
<accession>G9XVI5</accession>
<comment type="caution">
    <text evidence="1">The sequence shown here is derived from an EMBL/GenBank/DDBJ whole genome shotgun (WGS) entry which is preliminary data.</text>
</comment>
<sequence length="69" mass="8097">MAGVKSKILETTSYKVTAQSSKIFRANCRKTTLYRELSHSRDVHNNHVPLRLKMDEESHISNRKIQRRT</sequence>
<dbReference type="AlphaFoldDB" id="G9XVI5"/>
<reference evidence="1 2" key="1">
    <citation type="submission" date="2011-08" db="EMBL/GenBank/DDBJ databases">
        <authorList>
            <person name="Weinstock G."/>
            <person name="Sodergren E."/>
            <person name="Clifton S."/>
            <person name="Fulton L."/>
            <person name="Fulton B."/>
            <person name="Courtney L."/>
            <person name="Fronick C."/>
            <person name="Harrison M."/>
            <person name="Strong C."/>
            <person name="Farmer C."/>
            <person name="Delahaunty K."/>
            <person name="Markovic C."/>
            <person name="Hall O."/>
            <person name="Minx P."/>
            <person name="Tomlinson C."/>
            <person name="Mitreva M."/>
            <person name="Hou S."/>
            <person name="Chen J."/>
            <person name="Wollam A."/>
            <person name="Pepin K.H."/>
            <person name="Johnson M."/>
            <person name="Bhonagiri V."/>
            <person name="Zhang X."/>
            <person name="Suruliraj S."/>
            <person name="Warren W."/>
            <person name="Chinwalla A."/>
            <person name="Mardis E.R."/>
            <person name="Wilson R.K."/>
        </authorList>
    </citation>
    <scope>NUCLEOTIDE SEQUENCE [LARGE SCALE GENOMIC DNA]</scope>
    <source>
        <strain evidence="1 2">DP7</strain>
    </source>
</reference>
<evidence type="ECO:0000313" key="2">
    <source>
        <dbReference type="Proteomes" id="UP000004416"/>
    </source>
</evidence>
<name>G9XVI5_DESHA</name>
<gene>
    <name evidence="1" type="ORF">HMPREF0322_04998</name>
</gene>
<dbReference type="Proteomes" id="UP000004416">
    <property type="component" value="Unassembled WGS sequence"/>
</dbReference>
<evidence type="ECO:0000313" key="1">
    <source>
        <dbReference type="EMBL" id="EHL04353.1"/>
    </source>
</evidence>